<sequence>MSAIYLDPAAMDATAGAVAEHAREVDTAINDLESACAAEVPPSLADWLADELHDIAVHARLAEVLYVVAALDTALRAQQIQADQSLATALPALDAPSLGDVVTSYDPGVRLGPGVVVGTRPWDTSVTFVDPGPLVMGSTPSVAVGAVPAGQGVTFIDPGPLVIETSTPVTSGARPDDSLVGQTWAAPYWNHAGNVADATSPVGLIYLQGGTYADAHGREGSLGTAHTNPVTGRLEFT</sequence>
<name>A0A4Z1BY82_9ACTN</name>
<gene>
    <name evidence="1" type="ORF">EXE59_00745</name>
</gene>
<evidence type="ECO:0000313" key="1">
    <source>
        <dbReference type="EMBL" id="TGN62644.1"/>
    </source>
</evidence>
<accession>A0A4Z1BY82</accession>
<proteinExistence type="predicted"/>
<keyword evidence="2" id="KW-1185">Reference proteome</keyword>
<organism evidence="1 2">
    <name type="scientific">Nocardioides eburneiflavus</name>
    <dbReference type="NCBI Taxonomy" id="2518372"/>
    <lineage>
        <taxon>Bacteria</taxon>
        <taxon>Bacillati</taxon>
        <taxon>Actinomycetota</taxon>
        <taxon>Actinomycetes</taxon>
        <taxon>Propionibacteriales</taxon>
        <taxon>Nocardioidaceae</taxon>
        <taxon>Nocardioides</taxon>
    </lineage>
</organism>
<dbReference type="AlphaFoldDB" id="A0A4Z1BY82"/>
<dbReference type="Proteomes" id="UP000297496">
    <property type="component" value="Unassembled WGS sequence"/>
</dbReference>
<reference evidence="1 2" key="1">
    <citation type="submission" date="2019-04" db="EMBL/GenBank/DDBJ databases">
        <title>Three New Species of Nocardioides, Nocardioides euryhalodurans sp. nov., Nocardioides seonyuensis sp. nov. and Nocardioides eburneoflavus sp. nov. Isolated from Soil.</title>
        <authorList>
            <person name="Roh S.G."/>
            <person name="Lee C."/>
            <person name="Kim M.-K."/>
            <person name="Kim S.B."/>
        </authorList>
    </citation>
    <scope>NUCLEOTIDE SEQUENCE [LARGE SCALE GENOMIC DNA]</scope>
    <source>
        <strain evidence="1 2">MMS17-SY213</strain>
    </source>
</reference>
<comment type="caution">
    <text evidence="1">The sequence shown here is derived from an EMBL/GenBank/DDBJ whole genome shotgun (WGS) entry which is preliminary data.</text>
</comment>
<evidence type="ECO:0000313" key="2">
    <source>
        <dbReference type="Proteomes" id="UP000297496"/>
    </source>
</evidence>
<dbReference type="EMBL" id="SRRO01000001">
    <property type="protein sequence ID" value="TGN62644.1"/>
    <property type="molecule type" value="Genomic_DNA"/>
</dbReference>
<protein>
    <submittedName>
        <fullName evidence="1">Uncharacterized protein</fullName>
    </submittedName>
</protein>
<dbReference type="RefSeq" id="WP_135837192.1">
    <property type="nucleotide sequence ID" value="NZ_SRRO01000001.1"/>
</dbReference>
<dbReference type="OrthoDB" id="3791677at2"/>